<feature type="transmembrane region" description="Helical" evidence="7">
    <location>
        <begin position="387"/>
        <end position="408"/>
    </location>
</feature>
<evidence type="ECO:0000313" key="12">
    <source>
        <dbReference type="Proteomes" id="UP000472267"/>
    </source>
</evidence>
<evidence type="ECO:0000256" key="4">
    <source>
        <dbReference type="ARBA" id="ARBA00022833"/>
    </source>
</evidence>
<organism evidence="11 12">
    <name type="scientific">Salarias fasciatus</name>
    <name type="common">Jewelled blenny</name>
    <name type="synonym">Blennius fasciatus</name>
    <dbReference type="NCBI Taxonomy" id="181472"/>
    <lineage>
        <taxon>Eukaryota</taxon>
        <taxon>Metazoa</taxon>
        <taxon>Chordata</taxon>
        <taxon>Craniata</taxon>
        <taxon>Vertebrata</taxon>
        <taxon>Euteleostomi</taxon>
        <taxon>Actinopterygii</taxon>
        <taxon>Neopterygii</taxon>
        <taxon>Teleostei</taxon>
        <taxon>Neoteleostei</taxon>
        <taxon>Acanthomorphata</taxon>
        <taxon>Ovalentaria</taxon>
        <taxon>Blenniimorphae</taxon>
        <taxon>Blenniiformes</taxon>
        <taxon>Blennioidei</taxon>
        <taxon>Blenniidae</taxon>
        <taxon>Salariinae</taxon>
        <taxon>Salarias</taxon>
    </lineage>
</organism>
<evidence type="ECO:0000256" key="7">
    <source>
        <dbReference type="SAM" id="Phobius"/>
    </source>
</evidence>
<evidence type="ECO:0000259" key="10">
    <source>
        <dbReference type="PROSITE" id="PS50188"/>
    </source>
</evidence>
<reference evidence="11" key="2">
    <citation type="submission" date="2025-08" db="UniProtKB">
        <authorList>
            <consortium name="Ensembl"/>
        </authorList>
    </citation>
    <scope>IDENTIFICATION</scope>
</reference>
<dbReference type="InterPro" id="IPR003877">
    <property type="entry name" value="SPRY_dom"/>
</dbReference>
<keyword evidence="3 6" id="KW-0863">Zinc-finger</keyword>
<keyword evidence="7" id="KW-0472">Membrane</keyword>
<feature type="domain" description="B30.2/SPRY" evidence="10">
    <location>
        <begin position="185"/>
        <end position="377"/>
    </location>
</feature>
<dbReference type="Gene3D" id="3.30.160.60">
    <property type="entry name" value="Classic Zinc Finger"/>
    <property type="match status" value="1"/>
</dbReference>
<dbReference type="InterPro" id="IPR003879">
    <property type="entry name" value="Butyrophylin_SPRY"/>
</dbReference>
<keyword evidence="7" id="KW-0812">Transmembrane</keyword>
<protein>
    <submittedName>
        <fullName evidence="11">E3 ubiquitin/ISG15 ligase TRIM25-like</fullName>
    </submittedName>
</protein>
<dbReference type="InterPro" id="IPR043136">
    <property type="entry name" value="B30.2/SPRY_sf"/>
</dbReference>
<dbReference type="Ensembl" id="ENSSFAT00005008550.1">
    <property type="protein sequence ID" value="ENSSFAP00005008149.1"/>
    <property type="gene ID" value="ENSSFAG00005004784.1"/>
</dbReference>
<dbReference type="PROSITE" id="PS50089">
    <property type="entry name" value="ZF_RING_2"/>
    <property type="match status" value="1"/>
</dbReference>
<dbReference type="PROSITE" id="PS00518">
    <property type="entry name" value="ZF_RING_1"/>
    <property type="match status" value="1"/>
</dbReference>
<dbReference type="Gene3D" id="2.60.120.920">
    <property type="match status" value="1"/>
</dbReference>
<evidence type="ECO:0000256" key="1">
    <source>
        <dbReference type="ARBA" id="ARBA00022588"/>
    </source>
</evidence>
<evidence type="ECO:0000256" key="6">
    <source>
        <dbReference type="PROSITE-ProRule" id="PRU00024"/>
    </source>
</evidence>
<dbReference type="Pfam" id="PF13445">
    <property type="entry name" value="zf-RING_UBOX"/>
    <property type="match status" value="1"/>
</dbReference>
<dbReference type="SMART" id="SM00184">
    <property type="entry name" value="RING"/>
    <property type="match status" value="1"/>
</dbReference>
<dbReference type="AlphaFoldDB" id="A0A672GAF6"/>
<dbReference type="GeneID" id="115396637"/>
<dbReference type="PANTHER" id="PTHR25465:SF32">
    <property type="entry name" value="BLOODTHIRSTY-RELATED GENE FAMILY, MEMBER 16 ISOFORM X1-RELATED"/>
    <property type="match status" value="1"/>
</dbReference>
<dbReference type="InterPro" id="IPR013083">
    <property type="entry name" value="Znf_RING/FYVE/PHD"/>
</dbReference>
<dbReference type="GO" id="GO:0045087">
    <property type="term" value="P:innate immune response"/>
    <property type="evidence" value="ECO:0007669"/>
    <property type="project" value="UniProtKB-KW"/>
</dbReference>
<dbReference type="InParanoid" id="A0A672GAF6"/>
<keyword evidence="2" id="KW-0479">Metal-binding</keyword>
<gene>
    <name evidence="11" type="primary">LOC115396637</name>
</gene>
<dbReference type="InterPro" id="IPR001870">
    <property type="entry name" value="B30.2/SPRY"/>
</dbReference>
<dbReference type="InterPro" id="IPR017907">
    <property type="entry name" value="Znf_RING_CS"/>
</dbReference>
<evidence type="ECO:0000256" key="5">
    <source>
        <dbReference type="ARBA" id="ARBA00022859"/>
    </source>
</evidence>
<sequence length="410" mass="46619">MATASAFLSEDQFLCSICLDVFTEPVSIPCGHNFCKACLSQHWEGKEQCQCPLCNEKFSKGLKLRVNTAFRDVVENFKRHRVTAESSFPGAPGQVLCDCCLGNKSRASKTCLACLASFCETHLEPHQRVSTLKRHKLTRPVQNLEDKICKEHSRILEFFCLNDQTRVCALCTEHSTHDTVPLDEEYVDKQAQMRQKIKQKGGREMRAGAQSKRKGKFNARANRMVSHQMSEPINSRFPTEGLHCWSDYSYIPGNRGFSGGRFYFEVQTKGKRAWDLGVVSESVRGKRSPNCANGKWMVSFRDCNCRTPHHLPGVQRRPAKVVVFVDYENGVVLFYDAGNASMIHIFTGCNFEGRLFLFFSFSHSDDDHCVGRLQKRIESGVQQMWQQSNPCCVILLSLLFLTVLYIILQQ</sequence>
<dbReference type="SUPFAM" id="SSF57845">
    <property type="entry name" value="B-box zinc-binding domain"/>
    <property type="match status" value="1"/>
</dbReference>
<dbReference type="PRINTS" id="PR01407">
    <property type="entry name" value="BUTYPHLNCDUF"/>
</dbReference>
<evidence type="ECO:0000256" key="2">
    <source>
        <dbReference type="ARBA" id="ARBA00022723"/>
    </source>
</evidence>
<keyword evidence="5" id="KW-0391">Immunity</keyword>
<dbReference type="InterPro" id="IPR051051">
    <property type="entry name" value="E3_ubiq-ligase_TRIM/RNF"/>
</dbReference>
<dbReference type="RefSeq" id="XP_029958464.1">
    <property type="nucleotide sequence ID" value="XM_030102604.1"/>
</dbReference>
<evidence type="ECO:0000256" key="3">
    <source>
        <dbReference type="ARBA" id="ARBA00022771"/>
    </source>
</evidence>
<keyword evidence="4" id="KW-0862">Zinc</keyword>
<dbReference type="InterPro" id="IPR027370">
    <property type="entry name" value="Znf-RING_euk"/>
</dbReference>
<feature type="domain" description="RING-type" evidence="8">
    <location>
        <begin position="15"/>
        <end position="55"/>
    </location>
</feature>
<dbReference type="Gene3D" id="4.10.830.40">
    <property type="match status" value="1"/>
</dbReference>
<reference evidence="11" key="1">
    <citation type="submission" date="2019-06" db="EMBL/GenBank/DDBJ databases">
        <authorList>
            <consortium name="Wellcome Sanger Institute Data Sharing"/>
        </authorList>
    </citation>
    <scope>NUCLEOTIDE SEQUENCE [LARGE SCALE GENOMIC DNA]</scope>
</reference>
<evidence type="ECO:0000259" key="9">
    <source>
        <dbReference type="PROSITE" id="PS50119"/>
    </source>
</evidence>
<dbReference type="Proteomes" id="UP000472267">
    <property type="component" value="Chromosome 11"/>
</dbReference>
<dbReference type="SMART" id="SM00336">
    <property type="entry name" value="BBOX"/>
    <property type="match status" value="2"/>
</dbReference>
<evidence type="ECO:0000259" key="8">
    <source>
        <dbReference type="PROSITE" id="PS50089"/>
    </source>
</evidence>
<accession>A0A672GAF6</accession>
<dbReference type="InterPro" id="IPR001841">
    <property type="entry name" value="Znf_RING"/>
</dbReference>
<feature type="domain" description="B box-type" evidence="9">
    <location>
        <begin position="144"/>
        <end position="189"/>
    </location>
</feature>
<dbReference type="SUPFAM" id="SSF57850">
    <property type="entry name" value="RING/U-box"/>
    <property type="match status" value="1"/>
</dbReference>
<dbReference type="PANTHER" id="PTHR25465">
    <property type="entry name" value="B-BOX DOMAIN CONTAINING"/>
    <property type="match status" value="1"/>
</dbReference>
<reference evidence="11" key="3">
    <citation type="submission" date="2025-09" db="UniProtKB">
        <authorList>
            <consortium name="Ensembl"/>
        </authorList>
    </citation>
    <scope>IDENTIFICATION</scope>
</reference>
<name>A0A672GAF6_SALFA</name>
<dbReference type="OMA" id="GQVPCDY"/>
<keyword evidence="12" id="KW-1185">Reference proteome</keyword>
<proteinExistence type="predicted"/>
<dbReference type="SUPFAM" id="SSF49899">
    <property type="entry name" value="Concanavalin A-like lectins/glucanases"/>
    <property type="match status" value="1"/>
</dbReference>
<keyword evidence="7" id="KW-1133">Transmembrane helix</keyword>
<dbReference type="Gene3D" id="3.30.40.10">
    <property type="entry name" value="Zinc/RING finger domain, C3HC4 (zinc finger)"/>
    <property type="match status" value="1"/>
</dbReference>
<dbReference type="Pfam" id="PF00643">
    <property type="entry name" value="zf-B_box"/>
    <property type="match status" value="1"/>
</dbReference>
<dbReference type="PROSITE" id="PS50188">
    <property type="entry name" value="B302_SPRY"/>
    <property type="match status" value="1"/>
</dbReference>
<dbReference type="GO" id="GO:0008270">
    <property type="term" value="F:zinc ion binding"/>
    <property type="evidence" value="ECO:0007669"/>
    <property type="project" value="UniProtKB-KW"/>
</dbReference>
<dbReference type="InterPro" id="IPR000315">
    <property type="entry name" value="Znf_B-box"/>
</dbReference>
<dbReference type="CDD" id="cd19769">
    <property type="entry name" value="Bbox2_TRIM16-like"/>
    <property type="match status" value="1"/>
</dbReference>
<dbReference type="InterPro" id="IPR013320">
    <property type="entry name" value="ConA-like_dom_sf"/>
</dbReference>
<dbReference type="PROSITE" id="PS50119">
    <property type="entry name" value="ZF_BBOX"/>
    <property type="match status" value="1"/>
</dbReference>
<keyword evidence="1" id="KW-0399">Innate immunity</keyword>
<evidence type="ECO:0000313" key="11">
    <source>
        <dbReference type="Ensembl" id="ENSSFAP00005008149.1"/>
    </source>
</evidence>
<dbReference type="Pfam" id="PF00622">
    <property type="entry name" value="SPRY"/>
    <property type="match status" value="1"/>
</dbReference>